<feature type="compositionally biased region" description="Basic residues" evidence="1">
    <location>
        <begin position="87"/>
        <end position="102"/>
    </location>
</feature>
<evidence type="ECO:0000256" key="1">
    <source>
        <dbReference type="SAM" id="MobiDB-lite"/>
    </source>
</evidence>
<dbReference type="InParanoid" id="A0A3N4L6L3"/>
<evidence type="ECO:0000313" key="3">
    <source>
        <dbReference type="EMBL" id="RPB17119.1"/>
    </source>
</evidence>
<name>A0A3N4L6L3_9PEZI</name>
<dbReference type="PANTHER" id="PTHR28219">
    <property type="entry name" value="UPF0642 PROTEIN YBL028C"/>
    <property type="match status" value="1"/>
</dbReference>
<dbReference type="OrthoDB" id="4087970at2759"/>
<feature type="compositionally biased region" description="Gly residues" evidence="1">
    <location>
        <begin position="111"/>
        <end position="120"/>
    </location>
</feature>
<dbReference type="AlphaFoldDB" id="A0A3N4L6L3"/>
<proteinExistence type="predicted"/>
<evidence type="ECO:0000259" key="2">
    <source>
        <dbReference type="Pfam" id="PF10338"/>
    </source>
</evidence>
<dbReference type="EMBL" id="ML119106">
    <property type="protein sequence ID" value="RPB17119.1"/>
    <property type="molecule type" value="Genomic_DNA"/>
</dbReference>
<dbReference type="GO" id="GO:0030687">
    <property type="term" value="C:preribosome, large subunit precursor"/>
    <property type="evidence" value="ECO:0007669"/>
    <property type="project" value="TreeGrafter"/>
</dbReference>
<protein>
    <recommendedName>
        <fullName evidence="2">DUF2423 domain-containing protein</fullName>
    </recommendedName>
</protein>
<feature type="region of interest" description="Disordered" evidence="1">
    <location>
        <begin position="44"/>
        <end position="129"/>
    </location>
</feature>
<feature type="compositionally biased region" description="Basic and acidic residues" evidence="1">
    <location>
        <begin position="58"/>
        <end position="86"/>
    </location>
</feature>
<accession>A0A3N4L6L3</accession>
<organism evidence="3 4">
    <name type="scientific">Morchella conica CCBAS932</name>
    <dbReference type="NCBI Taxonomy" id="1392247"/>
    <lineage>
        <taxon>Eukaryota</taxon>
        <taxon>Fungi</taxon>
        <taxon>Dikarya</taxon>
        <taxon>Ascomycota</taxon>
        <taxon>Pezizomycotina</taxon>
        <taxon>Pezizomycetes</taxon>
        <taxon>Pezizales</taxon>
        <taxon>Morchellaceae</taxon>
        <taxon>Morchella</taxon>
    </lineage>
</organism>
<dbReference type="Proteomes" id="UP000277580">
    <property type="component" value="Unassembled WGS sequence"/>
</dbReference>
<sequence>MGKSLRASRIKSNKSKLAATVFGPVEDARTARLSAKLLALANSGKEPIRGPGDMEVEVETKEKPDEPAQKEGAMEVDGEKPTEPSKKKINASRIRRRGRQSRHAVVFPGVQKGGKGGIRSGVGRRSKRT</sequence>
<keyword evidence="4" id="KW-1185">Reference proteome</keyword>
<reference evidence="3 4" key="1">
    <citation type="journal article" date="2018" name="Nat. Ecol. Evol.">
        <title>Pezizomycetes genomes reveal the molecular basis of ectomycorrhizal truffle lifestyle.</title>
        <authorList>
            <person name="Murat C."/>
            <person name="Payen T."/>
            <person name="Noel B."/>
            <person name="Kuo A."/>
            <person name="Morin E."/>
            <person name="Chen J."/>
            <person name="Kohler A."/>
            <person name="Krizsan K."/>
            <person name="Balestrini R."/>
            <person name="Da Silva C."/>
            <person name="Montanini B."/>
            <person name="Hainaut M."/>
            <person name="Levati E."/>
            <person name="Barry K.W."/>
            <person name="Belfiori B."/>
            <person name="Cichocki N."/>
            <person name="Clum A."/>
            <person name="Dockter R.B."/>
            <person name="Fauchery L."/>
            <person name="Guy J."/>
            <person name="Iotti M."/>
            <person name="Le Tacon F."/>
            <person name="Lindquist E.A."/>
            <person name="Lipzen A."/>
            <person name="Malagnac F."/>
            <person name="Mello A."/>
            <person name="Molinier V."/>
            <person name="Miyauchi S."/>
            <person name="Poulain J."/>
            <person name="Riccioni C."/>
            <person name="Rubini A."/>
            <person name="Sitrit Y."/>
            <person name="Splivallo R."/>
            <person name="Traeger S."/>
            <person name="Wang M."/>
            <person name="Zifcakova L."/>
            <person name="Wipf D."/>
            <person name="Zambonelli A."/>
            <person name="Paolocci F."/>
            <person name="Nowrousian M."/>
            <person name="Ottonello S."/>
            <person name="Baldrian P."/>
            <person name="Spatafora J.W."/>
            <person name="Henrissat B."/>
            <person name="Nagy L.G."/>
            <person name="Aury J.M."/>
            <person name="Wincker P."/>
            <person name="Grigoriev I.V."/>
            <person name="Bonfante P."/>
            <person name="Martin F.M."/>
        </authorList>
    </citation>
    <scope>NUCLEOTIDE SEQUENCE [LARGE SCALE GENOMIC DNA]</scope>
    <source>
        <strain evidence="3 4">CCBAS932</strain>
    </source>
</reference>
<evidence type="ECO:0000313" key="4">
    <source>
        <dbReference type="Proteomes" id="UP000277580"/>
    </source>
</evidence>
<dbReference type="InterPro" id="IPR019434">
    <property type="entry name" value="DUF2423"/>
</dbReference>
<feature type="domain" description="DUF2423" evidence="2">
    <location>
        <begin position="1"/>
        <end position="42"/>
    </location>
</feature>
<dbReference type="PANTHER" id="PTHR28219:SF1">
    <property type="entry name" value="UPF0642 PROTEIN YBL028C"/>
    <property type="match status" value="1"/>
</dbReference>
<dbReference type="Pfam" id="PF10338">
    <property type="entry name" value="YBL028C_N"/>
    <property type="match status" value="1"/>
</dbReference>
<gene>
    <name evidence="3" type="ORF">P167DRAFT_116749</name>
</gene>